<accession>A0AAD4YU65</accession>
<name>A0AAD4YU65_PRUDU</name>
<proteinExistence type="predicted"/>
<organism evidence="1 2">
    <name type="scientific">Prunus dulcis</name>
    <name type="common">Almond</name>
    <name type="synonym">Amygdalus dulcis</name>
    <dbReference type="NCBI Taxonomy" id="3755"/>
    <lineage>
        <taxon>Eukaryota</taxon>
        <taxon>Viridiplantae</taxon>
        <taxon>Streptophyta</taxon>
        <taxon>Embryophyta</taxon>
        <taxon>Tracheophyta</taxon>
        <taxon>Spermatophyta</taxon>
        <taxon>Magnoliopsida</taxon>
        <taxon>eudicotyledons</taxon>
        <taxon>Gunneridae</taxon>
        <taxon>Pentapetalae</taxon>
        <taxon>rosids</taxon>
        <taxon>fabids</taxon>
        <taxon>Rosales</taxon>
        <taxon>Rosaceae</taxon>
        <taxon>Amygdaloideae</taxon>
        <taxon>Amygdaleae</taxon>
        <taxon>Prunus</taxon>
    </lineage>
</organism>
<sequence>MRTVGFLQKIQSEPPGADTWHVTVGADITTTSAHFSQIFFTVGACNTRANGKKNLNSCADVVVTSAQPRARAQSKFALGPARARGTSSLPGLGWSRWSGLGLTPAFCLGQPEGMEMA</sequence>
<dbReference type="Proteomes" id="UP001054821">
    <property type="component" value="Chromosome 6"/>
</dbReference>
<comment type="caution">
    <text evidence="1">The sequence shown here is derived from an EMBL/GenBank/DDBJ whole genome shotgun (WGS) entry which is preliminary data.</text>
</comment>
<protein>
    <submittedName>
        <fullName evidence="1">Uncharacterized protein</fullName>
    </submittedName>
</protein>
<gene>
    <name evidence="1" type="ORF">L3X38_030621</name>
</gene>
<evidence type="ECO:0000313" key="1">
    <source>
        <dbReference type="EMBL" id="KAI5321550.1"/>
    </source>
</evidence>
<reference evidence="1 2" key="1">
    <citation type="journal article" date="2022" name="G3 (Bethesda)">
        <title>Whole-genome sequence and methylome profiling of the almond [Prunus dulcis (Mill.) D.A. Webb] cultivar 'Nonpareil'.</title>
        <authorList>
            <person name="D'Amico-Willman K.M."/>
            <person name="Ouma W.Z."/>
            <person name="Meulia T."/>
            <person name="Sideli G.M."/>
            <person name="Gradziel T.M."/>
            <person name="Fresnedo-Ramirez J."/>
        </authorList>
    </citation>
    <scope>NUCLEOTIDE SEQUENCE [LARGE SCALE GENOMIC DNA]</scope>
    <source>
        <strain evidence="1">Clone GOH B32 T37-40</strain>
    </source>
</reference>
<dbReference type="AlphaFoldDB" id="A0AAD4YU65"/>
<evidence type="ECO:0000313" key="2">
    <source>
        <dbReference type="Proteomes" id="UP001054821"/>
    </source>
</evidence>
<dbReference type="EMBL" id="JAJFAZ020000006">
    <property type="protein sequence ID" value="KAI5321550.1"/>
    <property type="molecule type" value="Genomic_DNA"/>
</dbReference>
<keyword evidence="2" id="KW-1185">Reference proteome</keyword>